<reference evidence="1 2" key="2">
    <citation type="journal article" date="2012" name="Stand. Genomic Sci.">
        <title>Complete Genome Sequence of Clostridium clariflavum DSM 19732.</title>
        <authorList>
            <person name="Izquierdo J.A."/>
            <person name="Goodwin L."/>
            <person name="Davenport K.W."/>
            <person name="Teshima H."/>
            <person name="Bruce D."/>
            <person name="Detter C."/>
            <person name="Tapia R."/>
            <person name="Han S."/>
            <person name="Land M."/>
            <person name="Hauser L."/>
            <person name="Jeffries C.D."/>
            <person name="Han J."/>
            <person name="Pitluck S."/>
            <person name="Nolan M."/>
            <person name="Chen A."/>
            <person name="Huntemann M."/>
            <person name="Mavromatis K."/>
            <person name="Mikhailova N."/>
            <person name="Liolios K."/>
            <person name="Woyke T."/>
            <person name="Lynd L.R."/>
        </authorList>
    </citation>
    <scope>NUCLEOTIDE SEQUENCE [LARGE SCALE GENOMIC DNA]</scope>
    <source>
        <strain evidence="2">DSM 19732 / NBRC 101661 / EBR45</strain>
    </source>
</reference>
<gene>
    <name evidence="1" type="ordered locus">Clocl_0478</name>
</gene>
<protein>
    <submittedName>
        <fullName evidence="1">Uncharacterized protein</fullName>
    </submittedName>
</protein>
<proteinExistence type="predicted"/>
<evidence type="ECO:0000313" key="1">
    <source>
        <dbReference type="EMBL" id="AEV67202.1"/>
    </source>
</evidence>
<dbReference type="STRING" id="720554.Clocl_0478"/>
<name>G8LSE1_ACECE</name>
<dbReference type="RefSeq" id="WP_014253834.1">
    <property type="nucleotide sequence ID" value="NC_016627.1"/>
</dbReference>
<dbReference type="EMBL" id="CP003065">
    <property type="protein sequence ID" value="AEV67202.1"/>
    <property type="molecule type" value="Genomic_DNA"/>
</dbReference>
<reference evidence="2" key="1">
    <citation type="submission" date="2011-12" db="EMBL/GenBank/DDBJ databases">
        <title>Complete sequence of Clostridium clariflavum DSM 19732.</title>
        <authorList>
            <consortium name="US DOE Joint Genome Institute"/>
            <person name="Lucas S."/>
            <person name="Han J."/>
            <person name="Lapidus A."/>
            <person name="Cheng J.-F."/>
            <person name="Goodwin L."/>
            <person name="Pitluck S."/>
            <person name="Peters L."/>
            <person name="Teshima H."/>
            <person name="Detter J.C."/>
            <person name="Han C."/>
            <person name="Tapia R."/>
            <person name="Land M."/>
            <person name="Hauser L."/>
            <person name="Kyrpides N."/>
            <person name="Ivanova N."/>
            <person name="Pagani I."/>
            <person name="Kitzmiller T."/>
            <person name="Lynd L."/>
            <person name="Izquierdo J."/>
            <person name="Woyke T."/>
        </authorList>
    </citation>
    <scope>NUCLEOTIDE SEQUENCE [LARGE SCALE GENOMIC DNA]</scope>
    <source>
        <strain evidence="2">DSM 19732 / NBRC 101661 / EBR45</strain>
    </source>
</reference>
<accession>G8LSE1</accession>
<sequence>MDKYDYIDNIVSFIKGVTGINYQLQIGTILKYYYSYLGKVYEMPDFYGGDRKNDGWVKEDKIFYQIFAPTRLKDSLKKEIENKFKEDLEGLLKIIYEEKKWKGEIKKYIFIVNTFDINLPPDDEDFFENTVVQLKKKYNIDFDYRVCNSEYIREILEEISDIKVLEKISATLRIRHLIDKNAITETMIIDLIEEISGNLNELVLIDNFQSTYERVSSSKKIKINNLNEKRERIEDIISKLDVVEKAVNTINQDVLCEDKFERVKQFIVNKYSELASNLNGVELYDRLIEETLSYTRNKNFVRIPMEFLIVYIFDKCDIFEKE</sequence>
<dbReference type="Proteomes" id="UP000005435">
    <property type="component" value="Chromosome"/>
</dbReference>
<dbReference type="KEGG" id="ccl:Clocl_0478"/>
<dbReference type="OrthoDB" id="596297at2"/>
<organism evidence="1 2">
    <name type="scientific">Acetivibrio clariflavus (strain DSM 19732 / NBRC 101661 / EBR45)</name>
    <name type="common">Clostridium clariflavum</name>
    <dbReference type="NCBI Taxonomy" id="720554"/>
    <lineage>
        <taxon>Bacteria</taxon>
        <taxon>Bacillati</taxon>
        <taxon>Bacillota</taxon>
        <taxon>Clostridia</taxon>
        <taxon>Eubacteriales</taxon>
        <taxon>Oscillospiraceae</taxon>
        <taxon>Acetivibrio</taxon>
    </lineage>
</organism>
<keyword evidence="2" id="KW-1185">Reference proteome</keyword>
<dbReference type="eggNOG" id="ENOG502ZBEU">
    <property type="taxonomic scope" value="Bacteria"/>
</dbReference>
<dbReference type="AlphaFoldDB" id="G8LSE1"/>
<evidence type="ECO:0000313" key="2">
    <source>
        <dbReference type="Proteomes" id="UP000005435"/>
    </source>
</evidence>
<dbReference type="HOGENOM" id="CLU_859886_0_0_9"/>